<evidence type="ECO:0000256" key="2">
    <source>
        <dbReference type="ARBA" id="ARBA00022448"/>
    </source>
</evidence>
<evidence type="ECO:0000313" key="10">
    <source>
        <dbReference type="Proteomes" id="UP000003009"/>
    </source>
</evidence>
<feature type="region of interest" description="Disordered" evidence="6">
    <location>
        <begin position="1"/>
        <end position="21"/>
    </location>
</feature>
<evidence type="ECO:0000256" key="7">
    <source>
        <dbReference type="SAM" id="Phobius"/>
    </source>
</evidence>
<feature type="transmembrane region" description="Helical" evidence="7">
    <location>
        <begin position="175"/>
        <end position="194"/>
    </location>
</feature>
<sequence length="490" mass="51576">MEKNTSHAKVHPPAEHKTDFIHDDTQQNLPENLSLKSAQPTATSWRGVLFTLMAAAISFAAYCLLPYDNNANKGLAILLFVGLLWLTEAVHITITALLVPVLAVVFKIPNMNTGAALAGFADPVIFVFFGGFALASALHIQRLDRKIALQVIALSRGSLFTAVMLIFAVTAFLSMWISNTATAAMMLPLAMGLMSHLDPEKDRRTFAFVLLGIAYCAGIGGMGTLVGSPPNAIAAKALGLDFTGWMGYGLPIMLVLLPMMLVSLFVVLRPQFSAGTVQAQTEDIPWNLHRVLTVLIAVGTALAWMLSGKIGKATGIASIDSIIALIAAALVVVFGTVGWREVARNTDLGVLFLFGGGIALSSMMNHSGASAALGNEVARLLSGAPHGVVIVAVTTFIILLTNFTSNTASAALLVPMFASIAAQMGLPERVLALVIGIGASCAFMLPVGTPPNAIVFATGKVRQRDMVGAGLMLSVLSIAAISVWAYCFLM</sequence>
<reference evidence="9" key="1">
    <citation type="submission" date="2009-04" db="EMBL/GenBank/DDBJ databases">
        <authorList>
            <person name="Weinstock G."/>
            <person name="Sodergren E."/>
            <person name="Clifton S."/>
            <person name="Fulton L."/>
            <person name="Fulton B."/>
            <person name="Courtney L."/>
            <person name="Fronick C."/>
            <person name="Harrison M."/>
            <person name="Strong C."/>
            <person name="Farmer C."/>
            <person name="Delahaunty K."/>
            <person name="Markovic C."/>
            <person name="Hall O."/>
            <person name="Minx P."/>
            <person name="Tomlinson C."/>
            <person name="Mitreva M."/>
            <person name="Nelson J."/>
            <person name="Hou S."/>
            <person name="Wollam A."/>
            <person name="Pepin K.H."/>
            <person name="Johnson M."/>
            <person name="Bhonagiri V."/>
            <person name="Nash W.E."/>
            <person name="Warren W."/>
            <person name="Chinwalla A."/>
            <person name="Mardis E.R."/>
            <person name="Wilson R.K."/>
        </authorList>
    </citation>
    <scope>NUCLEOTIDE SEQUENCE [LARGE SCALE GENOMIC DNA]</scope>
    <source>
        <strain evidence="9">ATCC 51147</strain>
    </source>
</reference>
<feature type="transmembrane region" description="Helical" evidence="7">
    <location>
        <begin position="245"/>
        <end position="268"/>
    </location>
</feature>
<keyword evidence="4 7" id="KW-1133">Transmembrane helix</keyword>
<evidence type="ECO:0000256" key="6">
    <source>
        <dbReference type="SAM" id="MobiDB-lite"/>
    </source>
</evidence>
<dbReference type="HOGENOM" id="CLU_005170_0_2_4"/>
<comment type="caution">
    <text evidence="9">The sequence shown here is derived from an EMBL/GenBank/DDBJ whole genome shotgun (WGS) entry which is preliminary data.</text>
</comment>
<feature type="transmembrane region" description="Helical" evidence="7">
    <location>
        <begin position="77"/>
        <end position="103"/>
    </location>
</feature>
<gene>
    <name evidence="9" type="ORF">GCWU000324_02817</name>
</gene>
<dbReference type="InterPro" id="IPR001898">
    <property type="entry name" value="SLC13A/DASS"/>
</dbReference>
<feature type="transmembrane region" description="Helical" evidence="7">
    <location>
        <begin position="206"/>
        <end position="225"/>
    </location>
</feature>
<organism evidence="9 10">
    <name type="scientific">Kingella oralis ATCC 51147</name>
    <dbReference type="NCBI Taxonomy" id="629741"/>
    <lineage>
        <taxon>Bacteria</taxon>
        <taxon>Pseudomonadati</taxon>
        <taxon>Pseudomonadota</taxon>
        <taxon>Betaproteobacteria</taxon>
        <taxon>Neisseriales</taxon>
        <taxon>Neisseriaceae</taxon>
        <taxon>Kingella</taxon>
    </lineage>
</organism>
<dbReference type="OrthoDB" id="9766267at2"/>
<dbReference type="PANTHER" id="PTHR10283:SF82">
    <property type="entry name" value="SOLUTE CARRIER FAMILY 13 MEMBER 2"/>
    <property type="match status" value="1"/>
</dbReference>
<feature type="transmembrane region" description="Helical" evidence="7">
    <location>
        <begin position="467"/>
        <end position="489"/>
    </location>
</feature>
<dbReference type="PROSITE" id="PS01271">
    <property type="entry name" value="NA_SULFATE"/>
    <property type="match status" value="1"/>
</dbReference>
<comment type="subcellular location">
    <subcellularLocation>
        <location evidence="1">Membrane</location>
        <topology evidence="1">Multi-pass membrane protein</topology>
    </subcellularLocation>
</comment>
<feature type="transmembrane region" description="Helical" evidence="7">
    <location>
        <begin position="313"/>
        <end position="336"/>
    </location>
</feature>
<dbReference type="Pfam" id="PF03600">
    <property type="entry name" value="CitMHS"/>
    <property type="match status" value="1"/>
</dbReference>
<keyword evidence="5 7" id="KW-0472">Membrane</keyword>
<feature type="transmembrane region" description="Helical" evidence="7">
    <location>
        <begin position="147"/>
        <end position="169"/>
    </location>
</feature>
<dbReference type="CDD" id="cd01115">
    <property type="entry name" value="SLC13_permease"/>
    <property type="match status" value="1"/>
</dbReference>
<dbReference type="PANTHER" id="PTHR10283">
    <property type="entry name" value="SOLUTE CARRIER FAMILY 13 MEMBER"/>
    <property type="match status" value="1"/>
</dbReference>
<dbReference type="RefSeq" id="WP_003798350.1">
    <property type="nucleotide sequence ID" value="NZ_GG665873.1"/>
</dbReference>
<feature type="transmembrane region" description="Helical" evidence="7">
    <location>
        <begin position="115"/>
        <end position="135"/>
    </location>
</feature>
<keyword evidence="2" id="KW-0813">Transport</keyword>
<dbReference type="GO" id="GO:0015141">
    <property type="term" value="F:succinate transmembrane transporter activity"/>
    <property type="evidence" value="ECO:0007669"/>
    <property type="project" value="UniProtKB-ARBA"/>
</dbReference>
<evidence type="ECO:0000256" key="5">
    <source>
        <dbReference type="ARBA" id="ARBA00023136"/>
    </source>
</evidence>
<dbReference type="STRING" id="629741.GCWU000324_02817"/>
<evidence type="ECO:0000313" key="9">
    <source>
        <dbReference type="EMBL" id="EEP66842.1"/>
    </source>
</evidence>
<feature type="compositionally biased region" description="Basic residues" evidence="6">
    <location>
        <begin position="1"/>
        <end position="10"/>
    </location>
</feature>
<proteinExistence type="predicted"/>
<dbReference type="GeneID" id="84907778"/>
<dbReference type="Proteomes" id="UP000003009">
    <property type="component" value="Unassembled WGS sequence"/>
</dbReference>
<evidence type="ECO:0000256" key="4">
    <source>
        <dbReference type="ARBA" id="ARBA00022989"/>
    </source>
</evidence>
<evidence type="ECO:0000256" key="3">
    <source>
        <dbReference type="ARBA" id="ARBA00022692"/>
    </source>
</evidence>
<feature type="transmembrane region" description="Helical" evidence="7">
    <location>
        <begin position="288"/>
        <end position="307"/>
    </location>
</feature>
<feature type="transmembrane region" description="Helical" evidence="7">
    <location>
        <begin position="388"/>
        <end position="418"/>
    </location>
</feature>
<keyword evidence="10" id="KW-1185">Reference proteome</keyword>
<dbReference type="GO" id="GO:0005886">
    <property type="term" value="C:plasma membrane"/>
    <property type="evidence" value="ECO:0007669"/>
    <property type="project" value="TreeGrafter"/>
</dbReference>
<feature type="compositionally biased region" description="Basic and acidic residues" evidence="6">
    <location>
        <begin position="12"/>
        <end position="21"/>
    </location>
</feature>
<dbReference type="InterPro" id="IPR004680">
    <property type="entry name" value="Cit_transptr-like_dom"/>
</dbReference>
<feature type="transmembrane region" description="Helical" evidence="7">
    <location>
        <begin position="45"/>
        <end position="65"/>
    </location>
</feature>
<name>C4GM84_9NEIS</name>
<feature type="transmembrane region" description="Helical" evidence="7">
    <location>
        <begin position="348"/>
        <end position="368"/>
    </location>
</feature>
<dbReference type="EMBL" id="ACJW02000007">
    <property type="protein sequence ID" value="EEP66842.1"/>
    <property type="molecule type" value="Genomic_DNA"/>
</dbReference>
<evidence type="ECO:0000256" key="1">
    <source>
        <dbReference type="ARBA" id="ARBA00004141"/>
    </source>
</evidence>
<accession>C4GM84</accession>
<dbReference type="InterPro" id="IPR031312">
    <property type="entry name" value="Na/sul_symport_CS"/>
</dbReference>
<dbReference type="NCBIfam" id="TIGR00785">
    <property type="entry name" value="dass"/>
    <property type="match status" value="1"/>
</dbReference>
<dbReference type="AlphaFoldDB" id="C4GM84"/>
<feature type="transmembrane region" description="Helical" evidence="7">
    <location>
        <begin position="430"/>
        <end position="447"/>
    </location>
</feature>
<evidence type="ECO:0000259" key="8">
    <source>
        <dbReference type="Pfam" id="PF03600"/>
    </source>
</evidence>
<keyword evidence="3 7" id="KW-0812">Transmembrane</keyword>
<protein>
    <submittedName>
        <fullName evidence="9">Transporter, DASS family</fullName>
    </submittedName>
</protein>
<feature type="domain" description="Citrate transporter-like" evidence="8">
    <location>
        <begin position="83"/>
        <end position="425"/>
    </location>
</feature>